<protein>
    <submittedName>
        <fullName evidence="4">Uncharacterized protein</fullName>
    </submittedName>
</protein>
<proteinExistence type="predicted"/>
<feature type="compositionally biased region" description="Polar residues" evidence="1">
    <location>
        <begin position="319"/>
        <end position="328"/>
    </location>
</feature>
<keyword evidence="2" id="KW-0472">Membrane</keyword>
<dbReference type="GeneTree" id="ENSGT00940000170837"/>
<keyword evidence="5" id="KW-1185">Reference proteome</keyword>
<sequence>MTLHLLLVLSPILGLLVLPCLSSHVASQFSIVASQTMTEKTHCSEACSRNTTCDHAVFWKEESTCFFLTCPNCTNCNSISVADLIREQETDISVFKREAERTTNSSSSITPSESQHKNPTAHKLAVSNKANQTTQTSALNETHSTSHHSDAGQAPTVVDSPVVSTASTMIAVPMPTPKKGTATTVPETTHKSKVQSPLTTTATSVKLESTPTAQTTPPAIPQIMTTMESETTTTTTMTTTTTTAMPSTTNTTTTAMPSTTNTTTTQPTTTTTTIPTTTTTTIKTTALPSTTTPKTTTTADTPTNEEKKPSPTIPKAPSSLATSRNSMVPPTATAEVSTKRLDEGTNTNRAIIDVVAGEILTRQLVDTSALLAVLLFGLLFFLVTVVLFLTQAYMSYRRKDYTQVDYLINGMYSDSGV</sequence>
<evidence type="ECO:0000256" key="2">
    <source>
        <dbReference type="SAM" id="Phobius"/>
    </source>
</evidence>
<accession>A0A4W5MP39</accession>
<feature type="signal peptide" evidence="3">
    <location>
        <begin position="1"/>
        <end position="22"/>
    </location>
</feature>
<organism evidence="4 5">
    <name type="scientific">Hucho hucho</name>
    <name type="common">huchen</name>
    <dbReference type="NCBI Taxonomy" id="62062"/>
    <lineage>
        <taxon>Eukaryota</taxon>
        <taxon>Metazoa</taxon>
        <taxon>Chordata</taxon>
        <taxon>Craniata</taxon>
        <taxon>Vertebrata</taxon>
        <taxon>Euteleostomi</taxon>
        <taxon>Actinopterygii</taxon>
        <taxon>Neopterygii</taxon>
        <taxon>Teleostei</taxon>
        <taxon>Protacanthopterygii</taxon>
        <taxon>Salmoniformes</taxon>
        <taxon>Salmonidae</taxon>
        <taxon>Salmoninae</taxon>
        <taxon>Hucho</taxon>
    </lineage>
</organism>
<dbReference type="STRING" id="62062.ENSHHUP00000039140"/>
<dbReference type="AlphaFoldDB" id="A0A4W5MP39"/>
<keyword evidence="3" id="KW-0732">Signal</keyword>
<keyword evidence="2" id="KW-0812">Transmembrane</keyword>
<feature type="region of interest" description="Disordered" evidence="1">
    <location>
        <begin position="168"/>
        <end position="200"/>
    </location>
</feature>
<feature type="region of interest" description="Disordered" evidence="1">
    <location>
        <begin position="229"/>
        <end position="275"/>
    </location>
</feature>
<evidence type="ECO:0000256" key="3">
    <source>
        <dbReference type="SAM" id="SignalP"/>
    </source>
</evidence>
<reference evidence="4" key="3">
    <citation type="submission" date="2025-09" db="UniProtKB">
        <authorList>
            <consortium name="Ensembl"/>
        </authorList>
    </citation>
    <scope>IDENTIFICATION</scope>
</reference>
<dbReference type="InterPro" id="IPR041056">
    <property type="entry name" value="DUF5585"/>
</dbReference>
<dbReference type="Pfam" id="PF17823">
    <property type="entry name" value="DUF5585"/>
    <property type="match status" value="1"/>
</dbReference>
<dbReference type="Proteomes" id="UP000314982">
    <property type="component" value="Unassembled WGS sequence"/>
</dbReference>
<feature type="region of interest" description="Disordered" evidence="1">
    <location>
        <begin position="287"/>
        <end position="338"/>
    </location>
</feature>
<reference evidence="5" key="1">
    <citation type="submission" date="2018-06" db="EMBL/GenBank/DDBJ databases">
        <title>Genome assembly of Danube salmon.</title>
        <authorList>
            <person name="Macqueen D.J."/>
            <person name="Gundappa M.K."/>
        </authorList>
    </citation>
    <scope>NUCLEOTIDE SEQUENCE [LARGE SCALE GENOMIC DNA]</scope>
</reference>
<keyword evidence="2" id="KW-1133">Transmembrane helix</keyword>
<evidence type="ECO:0000313" key="5">
    <source>
        <dbReference type="Proteomes" id="UP000314982"/>
    </source>
</evidence>
<evidence type="ECO:0000256" key="1">
    <source>
        <dbReference type="SAM" id="MobiDB-lite"/>
    </source>
</evidence>
<feature type="region of interest" description="Disordered" evidence="1">
    <location>
        <begin position="95"/>
        <end position="156"/>
    </location>
</feature>
<feature type="compositionally biased region" description="Polar residues" evidence="1">
    <location>
        <begin position="128"/>
        <end position="143"/>
    </location>
</feature>
<feature type="compositionally biased region" description="Low complexity" evidence="1">
    <location>
        <begin position="102"/>
        <end position="113"/>
    </location>
</feature>
<evidence type="ECO:0000313" key="4">
    <source>
        <dbReference type="Ensembl" id="ENSHHUP00000039140.1"/>
    </source>
</evidence>
<feature type="transmembrane region" description="Helical" evidence="2">
    <location>
        <begin position="369"/>
        <end position="389"/>
    </location>
</feature>
<dbReference type="Ensembl" id="ENSHHUT00000040677.1">
    <property type="protein sequence ID" value="ENSHHUP00000039140.1"/>
    <property type="gene ID" value="ENSHHUG00000024359.1"/>
</dbReference>
<feature type="compositionally biased region" description="Low complexity" evidence="1">
    <location>
        <begin position="287"/>
        <end position="302"/>
    </location>
</feature>
<name>A0A4W5MP39_9TELE</name>
<reference evidence="4" key="2">
    <citation type="submission" date="2025-08" db="UniProtKB">
        <authorList>
            <consortium name="Ensembl"/>
        </authorList>
    </citation>
    <scope>IDENTIFICATION</scope>
</reference>
<feature type="chain" id="PRO_5021213023" evidence="3">
    <location>
        <begin position="23"/>
        <end position="417"/>
    </location>
</feature>